<dbReference type="EMBL" id="JUFZ01000085">
    <property type="protein sequence ID" value="KIC06790.1"/>
    <property type="molecule type" value="Genomic_DNA"/>
</dbReference>
<sequence length="40" mass="4603">MSENLKIRFSDDLSSLADSFNFQYAYSHRLSFSAGWNPEA</sequence>
<evidence type="ECO:0000313" key="1">
    <source>
        <dbReference type="EMBL" id="KIC06790.1"/>
    </source>
</evidence>
<name>A0A0C1GK01_9NEIS</name>
<accession>A0A0C1GK01</accession>
<gene>
    <name evidence="1" type="ORF">MCC93_18070</name>
</gene>
<evidence type="ECO:0000313" key="2">
    <source>
        <dbReference type="Proteomes" id="UP000031390"/>
    </source>
</evidence>
<proteinExistence type="predicted"/>
<dbReference type="Proteomes" id="UP000031390">
    <property type="component" value="Unassembled WGS sequence"/>
</dbReference>
<comment type="caution">
    <text evidence="1">The sequence shown here is derived from an EMBL/GenBank/DDBJ whole genome shotgun (WGS) entry which is preliminary data.</text>
</comment>
<organism evidence="1 2">
    <name type="scientific">Morococcus cerebrosus</name>
    <dbReference type="NCBI Taxonomy" id="1056807"/>
    <lineage>
        <taxon>Bacteria</taxon>
        <taxon>Pseudomonadati</taxon>
        <taxon>Pseudomonadota</taxon>
        <taxon>Betaproteobacteria</taxon>
        <taxon>Neisseriales</taxon>
        <taxon>Neisseriaceae</taxon>
        <taxon>Morococcus</taxon>
    </lineage>
</organism>
<dbReference type="AlphaFoldDB" id="A0A0C1GK01"/>
<protein>
    <submittedName>
        <fullName evidence="1">Uncharacterized protein</fullName>
    </submittedName>
</protein>
<reference evidence="1 2" key="1">
    <citation type="submission" date="2014-12" db="EMBL/GenBank/DDBJ databases">
        <title>Genome sequence of Morococcus cerebrosus.</title>
        <authorList>
            <person name="Shin S.-K."/>
            <person name="Yi H."/>
        </authorList>
    </citation>
    <scope>NUCLEOTIDE SEQUENCE [LARGE SCALE GENOMIC DNA]</scope>
    <source>
        <strain evidence="1 2">CIP 81.93</strain>
    </source>
</reference>